<dbReference type="EMBL" id="JAWWMZ010000002">
    <property type="protein sequence ID" value="MDX4953132.1"/>
    <property type="molecule type" value="Genomic_DNA"/>
</dbReference>
<dbReference type="Proteomes" id="UP001287445">
    <property type="component" value="Unassembled WGS sequence"/>
</dbReference>
<evidence type="ECO:0000313" key="2">
    <source>
        <dbReference type="Proteomes" id="UP001287445"/>
    </source>
</evidence>
<dbReference type="AlphaFoldDB" id="A0AAJ2V9C3"/>
<dbReference type="RefSeq" id="WP_269198398.1">
    <property type="nucleotide sequence ID" value="NZ_CP114201.1"/>
</dbReference>
<name>A0AAJ2V9C3_DELAC</name>
<gene>
    <name evidence="1" type="ORF">SGN30_06815</name>
</gene>
<proteinExistence type="predicted"/>
<evidence type="ECO:0000313" key="1">
    <source>
        <dbReference type="EMBL" id="MDX4953132.1"/>
    </source>
</evidence>
<accession>A0AAJ2V9C3</accession>
<organism evidence="1 2">
    <name type="scientific">Delftia acidovorans</name>
    <name type="common">Pseudomonas acidovorans</name>
    <name type="synonym">Comamonas acidovorans</name>
    <dbReference type="NCBI Taxonomy" id="80866"/>
    <lineage>
        <taxon>Bacteria</taxon>
        <taxon>Pseudomonadati</taxon>
        <taxon>Pseudomonadota</taxon>
        <taxon>Betaproteobacteria</taxon>
        <taxon>Burkholderiales</taxon>
        <taxon>Comamonadaceae</taxon>
        <taxon>Delftia</taxon>
    </lineage>
</organism>
<protein>
    <submittedName>
        <fullName evidence="1">Uncharacterized protein</fullName>
    </submittedName>
</protein>
<sequence>MAKRQNRRPLFAGPTKIFIKTDILFPGVFDRMTSLMFAARPFLLLNIAPAALAGVAARAITSTTITTIKG</sequence>
<comment type="caution">
    <text evidence="1">The sequence shown here is derived from an EMBL/GenBank/DDBJ whole genome shotgun (WGS) entry which is preliminary data.</text>
</comment>
<reference evidence="1" key="1">
    <citation type="submission" date="2023-11" db="EMBL/GenBank/DDBJ databases">
        <title>Identification and selenium tolerance of Delftia acidovorans R3-25.</title>
        <authorList>
            <person name="Zhang S."/>
            <person name="Liu Y."/>
            <person name="Guo Y."/>
        </authorList>
    </citation>
    <scope>NUCLEOTIDE SEQUENCE</scope>
    <source>
        <strain evidence="1">R3-25</strain>
    </source>
</reference>